<dbReference type="InterPro" id="IPR014756">
    <property type="entry name" value="Ig_E-set"/>
</dbReference>
<dbReference type="InterPro" id="IPR001841">
    <property type="entry name" value="Znf_RING"/>
</dbReference>
<dbReference type="InParanoid" id="A0A3Q0KC69"/>
<dbReference type="Pfam" id="PF00630">
    <property type="entry name" value="Filamin"/>
    <property type="match status" value="1"/>
</dbReference>
<evidence type="ECO:0000313" key="12">
    <source>
        <dbReference type="WBParaSite" id="Smp_009540.2"/>
    </source>
</evidence>
<dbReference type="InterPro" id="IPR017868">
    <property type="entry name" value="Filamin/ABP280_repeat-like"/>
</dbReference>
<evidence type="ECO:0000259" key="9">
    <source>
        <dbReference type="PROSITE" id="PS50089"/>
    </source>
</evidence>
<feature type="region of interest" description="Disordered" evidence="8">
    <location>
        <begin position="354"/>
        <end position="393"/>
    </location>
</feature>
<dbReference type="PANTHER" id="PTHR25462:SF285">
    <property type="entry name" value="RING-TYPE DOMAIN-CONTAINING PROTEIN"/>
    <property type="match status" value="1"/>
</dbReference>
<dbReference type="SMART" id="SM00184">
    <property type="entry name" value="RING"/>
    <property type="match status" value="1"/>
</dbReference>
<organism evidence="10 11">
    <name type="scientific">Schistosoma mansoni</name>
    <name type="common">Blood fluke</name>
    <dbReference type="NCBI Taxonomy" id="6183"/>
    <lineage>
        <taxon>Eukaryota</taxon>
        <taxon>Metazoa</taxon>
        <taxon>Spiralia</taxon>
        <taxon>Lophotrochozoa</taxon>
        <taxon>Platyhelminthes</taxon>
        <taxon>Trematoda</taxon>
        <taxon>Digenea</taxon>
        <taxon>Strigeidida</taxon>
        <taxon>Schistosomatoidea</taxon>
        <taxon>Schistosomatidae</taxon>
        <taxon>Schistosoma</taxon>
    </lineage>
</organism>
<dbReference type="GO" id="GO:0061630">
    <property type="term" value="F:ubiquitin protein ligase activity"/>
    <property type="evidence" value="ECO:0007669"/>
    <property type="project" value="TreeGrafter"/>
</dbReference>
<dbReference type="PANTHER" id="PTHR25462">
    <property type="entry name" value="BONUS, ISOFORM C-RELATED"/>
    <property type="match status" value="1"/>
</dbReference>
<dbReference type="WBParaSite" id="Smp_009540.2">
    <property type="protein sequence ID" value="Smp_009540.2"/>
    <property type="gene ID" value="Smp_009540"/>
</dbReference>
<evidence type="ECO:0000256" key="2">
    <source>
        <dbReference type="ARBA" id="ARBA00022723"/>
    </source>
</evidence>
<accession>A0A5K4E9U5</accession>
<dbReference type="SUPFAM" id="SSF81296">
    <property type="entry name" value="E set domains"/>
    <property type="match status" value="1"/>
</dbReference>
<keyword evidence="2" id="KW-0479">Metal-binding</keyword>
<dbReference type="SMART" id="SM00557">
    <property type="entry name" value="IG_FLMN"/>
    <property type="match status" value="1"/>
</dbReference>
<dbReference type="InterPro" id="IPR017907">
    <property type="entry name" value="Znf_RING_CS"/>
</dbReference>
<evidence type="ECO:0000256" key="8">
    <source>
        <dbReference type="SAM" id="MobiDB-lite"/>
    </source>
</evidence>
<evidence type="ECO:0000256" key="4">
    <source>
        <dbReference type="ARBA" id="ARBA00022771"/>
    </source>
</evidence>
<dbReference type="InterPro" id="IPR013783">
    <property type="entry name" value="Ig-like_fold"/>
</dbReference>
<evidence type="ECO:0000256" key="5">
    <source>
        <dbReference type="ARBA" id="ARBA00022833"/>
    </source>
</evidence>
<dbReference type="PROSITE" id="PS50089">
    <property type="entry name" value="ZF_RING_2"/>
    <property type="match status" value="1"/>
</dbReference>
<dbReference type="GO" id="GO:0005654">
    <property type="term" value="C:nucleoplasm"/>
    <property type="evidence" value="ECO:0007669"/>
    <property type="project" value="TreeGrafter"/>
</dbReference>
<dbReference type="InterPro" id="IPR013083">
    <property type="entry name" value="Znf_RING/FYVE/PHD"/>
</dbReference>
<reference evidence="11" key="2">
    <citation type="submission" date="2018-12" db="UniProtKB">
        <authorList>
            <consortium name="WormBaseParasite"/>
        </authorList>
    </citation>
    <scope>IDENTIFICATION</scope>
    <source>
        <strain evidence="11 12">Puerto Rican</strain>
    </source>
</reference>
<accession>A0A3Q0KC69</accession>
<name>A0A3Q0KC69_SCHMA</name>
<dbReference type="SUPFAM" id="SSF57850">
    <property type="entry name" value="RING/U-box"/>
    <property type="match status" value="1"/>
</dbReference>
<feature type="domain" description="RING-type" evidence="9">
    <location>
        <begin position="28"/>
        <end position="75"/>
    </location>
</feature>
<dbReference type="PROSITE" id="PS50194">
    <property type="entry name" value="FILAMIN_REPEAT"/>
    <property type="match status" value="1"/>
</dbReference>
<keyword evidence="4 7" id="KW-0863">Zinc-finger</keyword>
<keyword evidence="3" id="KW-0677">Repeat</keyword>
<dbReference type="Gene3D" id="3.30.40.10">
    <property type="entry name" value="Zinc/RING finger domain, C3HC4 (zinc finger)"/>
    <property type="match status" value="1"/>
</dbReference>
<protein>
    <submittedName>
        <fullName evidence="11 12">Putative ring finger-containing</fullName>
    </submittedName>
</protein>
<dbReference type="Proteomes" id="UP000008854">
    <property type="component" value="Unassembled WGS sequence"/>
</dbReference>
<feature type="repeat" description="Filamin" evidence="6">
    <location>
        <begin position="442"/>
        <end position="513"/>
    </location>
</feature>
<evidence type="ECO:0000313" key="10">
    <source>
        <dbReference type="Proteomes" id="UP000008854"/>
    </source>
</evidence>
<comment type="similarity">
    <text evidence="1">Belongs to the TRIM/RBCC family.</text>
</comment>
<evidence type="ECO:0000313" key="11">
    <source>
        <dbReference type="WBParaSite" id="Smp_009540.1"/>
    </source>
</evidence>
<dbReference type="AlphaFoldDB" id="A0A3Q0KC69"/>
<dbReference type="STRING" id="6183.A0A3Q0KC69"/>
<dbReference type="InterPro" id="IPR047153">
    <property type="entry name" value="TRIM45/56/19-like"/>
</dbReference>
<dbReference type="CDD" id="cd16579">
    <property type="entry name" value="RING-HC_PML_C-V"/>
    <property type="match status" value="1"/>
</dbReference>
<dbReference type="Gene3D" id="2.120.10.30">
    <property type="entry name" value="TolB, C-terminal domain"/>
    <property type="match status" value="1"/>
</dbReference>
<keyword evidence="10" id="KW-1185">Reference proteome</keyword>
<dbReference type="Gene3D" id="2.60.40.10">
    <property type="entry name" value="Immunoglobulins"/>
    <property type="match status" value="1"/>
</dbReference>
<proteinExistence type="inferred from homology"/>
<evidence type="ECO:0000256" key="1">
    <source>
        <dbReference type="ARBA" id="ARBA00008518"/>
    </source>
</evidence>
<reference evidence="10" key="1">
    <citation type="journal article" date="2012" name="PLoS Negl. Trop. Dis.">
        <title>A systematically improved high quality genome and transcriptome of the human blood fluke Schistosoma mansoni.</title>
        <authorList>
            <person name="Protasio A.V."/>
            <person name="Tsai I.J."/>
            <person name="Babbage A."/>
            <person name="Nichol S."/>
            <person name="Hunt M."/>
            <person name="Aslett M.A."/>
            <person name="De Silva N."/>
            <person name="Velarde G.S."/>
            <person name="Anderson T.J."/>
            <person name="Clark R.C."/>
            <person name="Davidson C."/>
            <person name="Dillon G.P."/>
            <person name="Holroyd N.E."/>
            <person name="LoVerde P.T."/>
            <person name="Lloyd C."/>
            <person name="McQuillan J."/>
            <person name="Oliveira G."/>
            <person name="Otto T.D."/>
            <person name="Parker-Manuel S.J."/>
            <person name="Quail M.A."/>
            <person name="Wilson R.A."/>
            <person name="Zerlotini A."/>
            <person name="Dunne D.W."/>
            <person name="Berriman M."/>
        </authorList>
    </citation>
    <scope>NUCLEOTIDE SEQUENCE [LARGE SCALE GENOMIC DNA]</scope>
    <source>
        <strain evidence="10">Puerto Rican</strain>
    </source>
</reference>
<dbReference type="GO" id="GO:0008270">
    <property type="term" value="F:zinc ion binding"/>
    <property type="evidence" value="ECO:0007669"/>
    <property type="project" value="UniProtKB-KW"/>
</dbReference>
<dbReference type="SUPFAM" id="SSF63825">
    <property type="entry name" value="YWTD domain"/>
    <property type="match status" value="1"/>
</dbReference>
<evidence type="ECO:0000256" key="6">
    <source>
        <dbReference type="PROSITE-ProRule" id="PRU00087"/>
    </source>
</evidence>
<dbReference type="InterPro" id="IPR001298">
    <property type="entry name" value="Filamin/ABP280_rpt"/>
</dbReference>
<feature type="compositionally biased region" description="Polar residues" evidence="8">
    <location>
        <begin position="359"/>
        <end position="371"/>
    </location>
</feature>
<evidence type="ECO:0000256" key="7">
    <source>
        <dbReference type="PROSITE-ProRule" id="PRU00175"/>
    </source>
</evidence>
<evidence type="ECO:0000256" key="3">
    <source>
        <dbReference type="ARBA" id="ARBA00022737"/>
    </source>
</evidence>
<sequence length="988" mass="108269">MTSSMMSSRLVETVMINVDDFADNFLTCGTCFSGYNSSERAAKLLPCSHTICRSCLDRILTSETQSETFRCPICRENIAIPSGGAASFPPAFIVNQLLDLLATHRRDVVPKCCIHPSQELLFCETCDMVFCSECRGRNHAIQNHLNDSSCLPVNNGNQDITTQVESSSSNTGLNHNVITFNVALKRCSEIMLYKMHLCTQELNCAQEAVKSELERLTNNTSSCVESINSRFSEILALVEHRQGELLDCVKRIGEEKRRALTDQLSLIETERDLIRTECDRLKGVMDVRSITKTISYLNDKLDSISGLTEPRENAFLCYQDCVGPYNQHNHINMCCTALKRTICSSSPSVSSGNYSGASVTNYNESDSPSSSLHHRNHHQRSNVSSTTTLQSSPHQASLPDIARCLSGFGRLVVSTTYPALCTARLPNEMFTHLYAKCTIQAVDYHGRPQSNSGTDPIEVAFTDPRGHLVPTDILDIGNGCYEVSMITPFSGLHKLSVKILNRPIRGSPFSVHVKPTQKRVWSLKEGSDGRGLIQPFAVAFGPYPVRPSEASSNTPQNNCSITGDFIYVLDTGNSRLLVLNPADGSLHTTVTGEPLSGQAATGMVWSPQGLWIVNWRAKQLFLLDPATEQVLSSVSSPLFKEPTSIARCPLTNRLFIADNGAGCVFVCDPETSLVNVFIGTNTTSIYADSDANTPTRHSTLIRTEASSHLPQPKVCKLITGLCVADSGELILSTGTCIRIFSSDGRFLSDLLPPNQPGDDHFRVRISTLPSRASLDTSYFNALNNSHDNPNSEYINAGRLSLSEILHSSGPSKSRIPPSRGQFGGVSFSTAPTESANGQTDKLGKCILATYSDRQRSGVVVWPEALWTSSCRQSVHEIDDNMVSSNIITNSNNNDTVCNTTTADTNTTTSVPSSGSTNHNRFSVVDPNFQTHTCAIFCPLNRSRYLFKPYLIEVDPSFRRLAGLVTLSNCRDVIVVDQGAQNISRIHYA</sequence>
<keyword evidence="5" id="KW-0862">Zinc</keyword>
<dbReference type="WBParaSite" id="Smp_009540.1">
    <property type="protein sequence ID" value="Smp_009540.1"/>
    <property type="gene ID" value="Smp_009540"/>
</dbReference>
<dbReference type="PROSITE" id="PS00518">
    <property type="entry name" value="ZF_RING_1"/>
    <property type="match status" value="1"/>
</dbReference>
<dbReference type="Pfam" id="PF13639">
    <property type="entry name" value="zf-RING_2"/>
    <property type="match status" value="1"/>
</dbReference>
<feature type="compositionally biased region" description="Polar residues" evidence="8">
    <location>
        <begin position="381"/>
        <end position="393"/>
    </location>
</feature>
<dbReference type="InterPro" id="IPR011042">
    <property type="entry name" value="6-blade_b-propeller_TolB-like"/>
</dbReference>